<feature type="compositionally biased region" description="Basic and acidic residues" evidence="1">
    <location>
        <begin position="756"/>
        <end position="776"/>
    </location>
</feature>
<feature type="compositionally biased region" description="Basic and acidic residues" evidence="1">
    <location>
        <begin position="1100"/>
        <end position="1122"/>
    </location>
</feature>
<feature type="region of interest" description="Disordered" evidence="1">
    <location>
        <begin position="248"/>
        <end position="687"/>
    </location>
</feature>
<feature type="compositionally biased region" description="Acidic residues" evidence="1">
    <location>
        <begin position="1070"/>
        <end position="1087"/>
    </location>
</feature>
<protein>
    <submittedName>
        <fullName evidence="2">Serine/arginine repetitive matrix protein 2</fullName>
    </submittedName>
</protein>
<feature type="compositionally biased region" description="Basic residues" evidence="1">
    <location>
        <begin position="428"/>
        <end position="440"/>
    </location>
</feature>
<feature type="region of interest" description="Disordered" evidence="1">
    <location>
        <begin position="1"/>
        <end position="60"/>
    </location>
</feature>
<accession>A0A6P4F6J3</accession>
<feature type="compositionally biased region" description="Basic and acidic residues" evidence="1">
    <location>
        <begin position="843"/>
        <end position="854"/>
    </location>
</feature>
<feature type="compositionally biased region" description="Basic and acidic residues" evidence="1">
    <location>
        <begin position="337"/>
        <end position="373"/>
    </location>
</feature>
<evidence type="ECO:0000256" key="1">
    <source>
        <dbReference type="SAM" id="MobiDB-lite"/>
    </source>
</evidence>
<feature type="compositionally biased region" description="Basic and acidic residues" evidence="1">
    <location>
        <begin position="557"/>
        <end position="618"/>
    </location>
</feature>
<feature type="compositionally biased region" description="Low complexity" evidence="1">
    <location>
        <begin position="1049"/>
        <end position="1069"/>
    </location>
</feature>
<feature type="compositionally biased region" description="Basic residues" evidence="1">
    <location>
        <begin position="1340"/>
        <end position="1362"/>
    </location>
</feature>
<reference evidence="2" key="1">
    <citation type="submission" date="2025-08" db="UniProtKB">
        <authorList>
            <consortium name="RefSeq"/>
        </authorList>
    </citation>
    <scope>IDENTIFICATION</scope>
</reference>
<feature type="compositionally biased region" description="Basic and acidic residues" evidence="1">
    <location>
        <begin position="511"/>
        <end position="547"/>
    </location>
</feature>
<feature type="compositionally biased region" description="Basic and acidic residues" evidence="1">
    <location>
        <begin position="105"/>
        <end position="123"/>
    </location>
</feature>
<feature type="compositionally biased region" description="Basic and acidic residues" evidence="1">
    <location>
        <begin position="441"/>
        <end position="504"/>
    </location>
</feature>
<name>A0A6P4F6J3_DRORH</name>
<dbReference type="OrthoDB" id="8050562at2759"/>
<sequence length="1967" mass="219959">MSQAVGGSVAGMEELAPVNQSKLPEDFQDNDTNSLEPGEVVTPPHRHPGSPALQKHLSKELMISKSLRKIPAGILENGSSGTPQKQADEADDSEGLYSDSDSSGEDLKNLEDVQKARKEKQEEAAAAALPQAPPTPFLGINPLRFHMRAPCFEFPRMGFMPRMARGGPRGMRPPFFGRPPTPNRMGSPMMGGPPSQGPPPGSFAAQVPPGQGNTSNLGRCNRPQSDLLWTALQPPVSFVFNLVSECSNSKHENCRSKAESGAPKSKEAISETKDKSIDKPNEQSRGNTREKSQHKGKARERSRGKTRERSKERDSTRGKIREKSKDRNLNRGKTRKMSKERDSTQGKTREQSHENNKFRANKNDRSKETDQRGGETWTIENEKSHVRDQVREKTRDRSRERDQTRIKIPERSQSRDQTTGKTKDRQHSRAISKKRSRSREKRTEKSTERRGDRDLSKAKLKEQSTEHGEKSKDESKDKYKEMQEKNESKKQREESSENIRKQSKEIVQGKTTERVQDKATTDKYEAKQKKDIDNPKEKSSERMKDKLSGLLLETSEELFKDKRSREKSTTKSLKESGKDKSRDHSKEKPKERKDDKCRNLSREKEFGTPKEKDVERSRRASTPHDSFNENSKKSDHKVKKKDQAPSSWEGREGTPPTTPPQVSQTPPAETPRPKGYDIFADSPPRSNTAVTAPAVFMERSTTPPLKMSPVSIPIVPISKPDKLAPLLKASEIHSRIGALLEDSDLHLEALLATKEQLFRRTNEYKERKEAPKEIKTEPLPNSSYRKSGGDRAEMVHNSSQPRHVNPFKRESVLSGRKSSPRALSKERRLQRNDSQSEEDWDKELELEQERDLARGSHRSGFQPGRSDEYKHINIKIEKNTTPPPQKTTLTVTTIKIERNATPPREVERQVLVRNGAVAANAPPPANEQESPDTDDYIDNWENDDSMTSMPKNAPPATPTPTLTPALNLNASLNATPLPPPATHFNGDDEDSNALWNANSTPPPRTKVANLPTSNIHELYDKFMNSIKMSNEVLETETQKASKNSSLSNSTADESSSGTETSSTSSSSSESGDDSSSEDEDANGDSSDEGNLQITGNSKTNQEDVPGKEHQQKKNSVSKDLRKLKSLEDNLARIQRMRENYDAGDEISEELLKMESLFLMQRNAIMDKYRKQELKSSAGEDQQPIDEPENLQHPVEVQQAAFPVNNIFDANREAIKLTISPLKLTRKSAIFDKDEPEQPEQSKLAKEPLKPALQKPPKEIAIVKPTIVKSRSKPRTLRSPPPPTGHRRRSRSRSISRNRSRRRGSRPKSRSPSPRRWRPPSPRRGSRYAKRIGGVGGTKIGRSHSRSVSRSRTRSRSPNRWRNRLPPIVGNRKRGSLSPVPSKMAGPRSPPPPCLRHSLSRDREREREREHFSRSRSPLLFKPPSPPMRRSWSKSRSPTRRRSYSRSRSRSISPRACSPTGGDFLNYFEENQGMEMEAAAYYYNMSLTQQEDQDAMGEGYDMYAAYMDSAYNMEQAYAQYSEDYSNSFGDYMGGMGSASSPQPLGSVLRELPMAPMVSMESTEPLTSMEPMLSTVPMVPIGSVVPVAVQKGNVLEIVPSGEGIIKPEENVLPAVIEQPIEDNSKPKRKSVNFVDNVLPTYESDNEDRAVVGIAVERALRQYQDRRSQATAKLQQIRDELLGMPPPPPPLTPKPANLEKPVLVQKKPKFRYFHFDPIKGGIVKSYSRILRSPSRPPFDPKHFAMLMKTGRLPQFPPGFLRHRPPIIPANVDPATRSAMLKEFFSKHPPPPLPMQMTMPDGMPYYLSGPPPMPSGAVLSPVPVNVLPQPIPVLDGSGYQGYSEPVAMVPSPVPVPVPLPVPLPVPVPVPTSSTPPPAIIAPYFTPPPLPELPILPELPSQFTVSSVPPITEIMPVDILQKLGPLPKTLDVDDGVGSGSPEEASNDLKEAEAEPIEQPVVDVKPQLLVETQ</sequence>
<feature type="region of interest" description="Disordered" evidence="1">
    <location>
        <begin position="1230"/>
        <end position="1456"/>
    </location>
</feature>
<feature type="compositionally biased region" description="Basic and acidic residues" evidence="1">
    <location>
        <begin position="248"/>
        <end position="329"/>
    </location>
</feature>
<feature type="compositionally biased region" description="Low complexity" evidence="1">
    <location>
        <begin position="959"/>
        <end position="970"/>
    </location>
</feature>
<feature type="region of interest" description="Disordered" evidence="1">
    <location>
        <begin position="756"/>
        <end position="870"/>
    </location>
</feature>
<feature type="compositionally biased region" description="Basic residues" evidence="1">
    <location>
        <begin position="1284"/>
        <end position="1317"/>
    </location>
</feature>
<feature type="region of interest" description="Disordered" evidence="1">
    <location>
        <begin position="1033"/>
        <end position="1122"/>
    </location>
</feature>
<dbReference type="RefSeq" id="XP_016982953.1">
    <property type="nucleotide sequence ID" value="XM_017127464.1"/>
</dbReference>
<feature type="region of interest" description="Disordered" evidence="1">
    <location>
        <begin position="191"/>
        <end position="222"/>
    </location>
</feature>
<organism evidence="2">
    <name type="scientific">Drosophila rhopaloa</name>
    <name type="common">Fruit fly</name>
    <dbReference type="NCBI Taxonomy" id="1041015"/>
    <lineage>
        <taxon>Eukaryota</taxon>
        <taxon>Metazoa</taxon>
        <taxon>Ecdysozoa</taxon>
        <taxon>Arthropoda</taxon>
        <taxon>Hexapoda</taxon>
        <taxon>Insecta</taxon>
        <taxon>Pterygota</taxon>
        <taxon>Neoptera</taxon>
        <taxon>Endopterygota</taxon>
        <taxon>Diptera</taxon>
        <taxon>Brachycera</taxon>
        <taxon>Muscomorpha</taxon>
        <taxon>Ephydroidea</taxon>
        <taxon>Drosophilidae</taxon>
        <taxon>Drosophila</taxon>
        <taxon>Sophophora</taxon>
    </lineage>
</organism>
<feature type="compositionally biased region" description="Polar residues" evidence="1">
    <location>
        <begin position="1038"/>
        <end position="1048"/>
    </location>
</feature>
<feature type="compositionally biased region" description="Polar residues" evidence="1">
    <location>
        <begin position="211"/>
        <end position="222"/>
    </location>
</feature>
<feature type="region of interest" description="Disordered" evidence="1">
    <location>
        <begin position="1921"/>
        <end position="1967"/>
    </location>
</feature>
<feature type="compositionally biased region" description="Basic residues" evidence="1">
    <location>
        <begin position="1430"/>
        <end position="1448"/>
    </location>
</feature>
<feature type="region of interest" description="Disordered" evidence="1">
    <location>
        <begin position="72"/>
        <end position="136"/>
    </location>
</feature>
<feature type="compositionally biased region" description="Basic and acidic residues" evidence="1">
    <location>
        <begin position="380"/>
        <end position="414"/>
    </location>
</feature>
<evidence type="ECO:0000313" key="2">
    <source>
        <dbReference type="RefSeq" id="XP_016982953.1"/>
    </source>
</evidence>
<gene>
    <name evidence="2" type="primary">LOC108047330</name>
</gene>
<feature type="compositionally biased region" description="Acidic residues" evidence="1">
    <location>
        <begin position="929"/>
        <end position="944"/>
    </location>
</feature>
<feature type="compositionally biased region" description="Basic and acidic residues" evidence="1">
    <location>
        <begin position="1398"/>
        <end position="1412"/>
    </location>
</feature>
<feature type="region of interest" description="Disordered" evidence="1">
    <location>
        <begin position="916"/>
        <end position="1012"/>
    </location>
</feature>
<proteinExistence type="predicted"/>
<dbReference type="RefSeq" id="XP_016982953.2">
    <property type="nucleotide sequence ID" value="XM_017127464.2"/>
</dbReference>